<evidence type="ECO:0000313" key="5">
    <source>
        <dbReference type="Proteomes" id="UP000233750"/>
    </source>
</evidence>
<dbReference type="InterPro" id="IPR045794">
    <property type="entry name" value="Trypco1"/>
</dbReference>
<dbReference type="Proteomes" id="UP000550260">
    <property type="component" value="Unassembled WGS sequence"/>
</dbReference>
<evidence type="ECO:0000313" key="3">
    <source>
        <dbReference type="EMBL" id="MBB2504857.1"/>
    </source>
</evidence>
<evidence type="ECO:0000313" key="6">
    <source>
        <dbReference type="Proteomes" id="UP000550260"/>
    </source>
</evidence>
<dbReference type="EMBL" id="JACJHR010000083">
    <property type="protein sequence ID" value="MBB2504857.1"/>
    <property type="molecule type" value="Genomic_DNA"/>
</dbReference>
<dbReference type="EMBL" id="PJMY01000003">
    <property type="protein sequence ID" value="PKV95224.1"/>
    <property type="molecule type" value="Genomic_DNA"/>
</dbReference>
<organism evidence="4 5">
    <name type="scientific">Amycolatopsis echigonensis</name>
    <dbReference type="NCBI Taxonomy" id="2576905"/>
    <lineage>
        <taxon>Bacteria</taxon>
        <taxon>Bacillati</taxon>
        <taxon>Actinomycetota</taxon>
        <taxon>Actinomycetes</taxon>
        <taxon>Pseudonocardiales</taxon>
        <taxon>Pseudonocardiaceae</taxon>
        <taxon>Amycolatopsis</taxon>
    </lineage>
</organism>
<reference evidence="4 5" key="1">
    <citation type="submission" date="2017-12" db="EMBL/GenBank/DDBJ databases">
        <title>Sequencing the genomes of 1000 Actinobacteria strains.</title>
        <authorList>
            <person name="Klenk H.-P."/>
        </authorList>
    </citation>
    <scope>NUCLEOTIDE SEQUENCE [LARGE SCALE GENOMIC DNA]</scope>
    <source>
        <strain evidence="4 5">DSM 45165</strain>
    </source>
</reference>
<feature type="region of interest" description="Disordered" evidence="1">
    <location>
        <begin position="1"/>
        <end position="52"/>
    </location>
</feature>
<sequence length="112" mass="11699">MAQWVSMPVGGGDAILFETDPADGGGHAPSGNEQVGRGPSIERASESVQEALQRIRPAAEAVLAEFRAMEQQPSKISLQFGIKVTGEANLAIAKTAGEANFTVSMEWTAPSS</sequence>
<evidence type="ECO:0000313" key="4">
    <source>
        <dbReference type="EMBL" id="PKV95224.1"/>
    </source>
</evidence>
<reference evidence="3 6" key="2">
    <citation type="submission" date="2020-08" db="EMBL/GenBank/DDBJ databases">
        <title>Amycolatopsis echigonensis JCM 21831.</title>
        <authorList>
            <person name="Tedsree N."/>
            <person name="Kuncharoen N."/>
            <person name="Likhitwitayawuid K."/>
            <person name="Tanasupawat S."/>
        </authorList>
    </citation>
    <scope>NUCLEOTIDE SEQUENCE [LARGE SCALE GENOMIC DNA]</scope>
    <source>
        <strain evidence="3 6">JCM 21831</strain>
    </source>
</reference>
<gene>
    <name evidence="4" type="ORF">ATK30_6129</name>
    <name evidence="3" type="ORF">H5411_37670</name>
</gene>
<accession>A0A8E2B8Y8</accession>
<evidence type="ECO:0000256" key="1">
    <source>
        <dbReference type="SAM" id="MobiDB-lite"/>
    </source>
</evidence>
<evidence type="ECO:0000259" key="2">
    <source>
        <dbReference type="Pfam" id="PF19493"/>
    </source>
</evidence>
<dbReference type="NCBIfam" id="NF041216">
    <property type="entry name" value="CU044_2847_fam"/>
    <property type="match status" value="1"/>
</dbReference>
<dbReference type="OrthoDB" id="163090at2"/>
<comment type="caution">
    <text evidence="4">The sequence shown here is derived from an EMBL/GenBank/DDBJ whole genome shotgun (WGS) entry which is preliminary data.</text>
</comment>
<dbReference type="Pfam" id="PF19493">
    <property type="entry name" value="Trypco1"/>
    <property type="match status" value="1"/>
</dbReference>
<feature type="domain" description="Trypsin-co-occurring" evidence="2">
    <location>
        <begin position="8"/>
        <end position="108"/>
    </location>
</feature>
<proteinExistence type="predicted"/>
<dbReference type="Proteomes" id="UP000233750">
    <property type="component" value="Unassembled WGS sequence"/>
</dbReference>
<name>A0A2N3WMY4_9PSEU</name>
<accession>A0A2N3WMY4</accession>
<protein>
    <recommendedName>
        <fullName evidence="2">Trypsin-co-occurring domain-containing protein</fullName>
    </recommendedName>
</protein>
<keyword evidence="5" id="KW-1185">Reference proteome</keyword>
<dbReference type="AlphaFoldDB" id="A0A2N3WMY4"/>